<sequence length="907" mass="101657">MRRMFRFLRLIQVCCIRRQQSNFHCSKYHSIALNLKARLFAFHSKGALPFAINVMKLLFAPFILLAFLPFVKREGLAFSPNENHKRINADPVVIDEPLLIHGLEIRDFNKKRCIQLKEGTSNGVAEINFFEPSACYDLTLFYVDEKSGKAELAVLINGKQAGSIPFDEESKNDFNAFAFKKKTIAGINIQQWSKISLLFTGDKTERCRIEKLVLTPVGAFKGQLQNLKRPETLQLFETADEKQTARGFLPHFVNDRIDSLMKGRVRELQQLKTPQEWLAQQNKTRQILDSFFGKFPAKTALHPVITGKIEREKYTIEKLYFESRPHYYVTANFYLPKERKLPVPGVLFTCGHSDNGKNNLLYHSTCLGLVLKGYAVLVFDPVGQGERVEYFNANTKTENVDGAVDQHYYLGRPSFLVNRTLSGLRAWDATRALDYLTSRPEVDTSKIAAVGNSGGGQMALLITALDHRIKVCAAGHPGGQMEKNYLPGQNLIDRQIFSLIAPRPVRIIVGEKSGEEAPHRKKIEDIQLFMEGLGYNKDRAEIKMVDGVHDIKLPKREAVYEWLNRWFGKENEGTTEATLHPEEEENLWVTKSGLTLVSLGGESGQSLNEKELEKIYKPVKNDNELKQRIAARIGLNGNEKRSSINAHSVETIHCGDLSVEKLTYQSEEGMLIPALLIKPKKINSSAPVYVYASEQGKPRSYTETSIPFALAQKGNIVLAIDVRGVGETSPTASLPLPVKYSACTAPQWIHDCLAIQSPGFGRTMTGMRTFDVMRGIDFIQSRNELKDRKIFVYGEGIGGLWALLASIYDSRVAGVITNGTLTSYKQLVANKYYAVSSDYFWLPGVLCDFDIPALARLATKQQWIDPINGLGEKLTAADAATIIGNNKKIAIVSTKKHTSAIVPSFQP</sequence>
<dbReference type="PANTHER" id="PTHR22946">
    <property type="entry name" value="DIENELACTONE HYDROLASE DOMAIN-CONTAINING PROTEIN-RELATED"/>
    <property type="match status" value="1"/>
</dbReference>
<evidence type="ECO:0000313" key="6">
    <source>
        <dbReference type="Proteomes" id="UP000321204"/>
    </source>
</evidence>
<comment type="similarity">
    <text evidence="1">Belongs to the AB hydrolase superfamily. FUS2 hydrolase family.</text>
</comment>
<proteinExistence type="inferred from homology"/>
<dbReference type="Proteomes" id="UP000321204">
    <property type="component" value="Chromosome"/>
</dbReference>
<dbReference type="AlphaFoldDB" id="A0A5B8UIR5"/>
<feature type="transmembrane region" description="Helical" evidence="2">
    <location>
        <begin position="46"/>
        <end position="71"/>
    </location>
</feature>
<dbReference type="KEGG" id="fgg:FSB75_10545"/>
<dbReference type="PANTHER" id="PTHR22946:SF8">
    <property type="entry name" value="ACETYL XYLAN ESTERASE DOMAIN-CONTAINING PROTEIN"/>
    <property type="match status" value="1"/>
</dbReference>
<dbReference type="InterPro" id="IPR008391">
    <property type="entry name" value="AXE1_dom"/>
</dbReference>
<keyword evidence="5" id="KW-0378">Hydrolase</keyword>
<evidence type="ECO:0000259" key="3">
    <source>
        <dbReference type="Pfam" id="PF00561"/>
    </source>
</evidence>
<dbReference type="SUPFAM" id="SSF53474">
    <property type="entry name" value="alpha/beta-Hydrolases"/>
    <property type="match status" value="2"/>
</dbReference>
<dbReference type="Pfam" id="PF05448">
    <property type="entry name" value="AXE1"/>
    <property type="match status" value="1"/>
</dbReference>
<protein>
    <submittedName>
        <fullName evidence="5">Alpha/beta fold hydrolase</fullName>
    </submittedName>
</protein>
<keyword evidence="2" id="KW-0812">Transmembrane</keyword>
<feature type="domain" description="Acetyl xylan esterase" evidence="4">
    <location>
        <begin position="316"/>
        <end position="477"/>
    </location>
</feature>
<dbReference type="OrthoDB" id="3668964at2"/>
<keyword evidence="2" id="KW-1133">Transmembrane helix</keyword>
<name>A0A5B8UIR5_9BACT</name>
<dbReference type="Pfam" id="PF00561">
    <property type="entry name" value="Abhydrolase_1"/>
    <property type="match status" value="1"/>
</dbReference>
<dbReference type="InterPro" id="IPR029058">
    <property type="entry name" value="AB_hydrolase_fold"/>
</dbReference>
<organism evidence="5 6">
    <name type="scientific">Flavisolibacter ginsenosidimutans</name>
    <dbReference type="NCBI Taxonomy" id="661481"/>
    <lineage>
        <taxon>Bacteria</taxon>
        <taxon>Pseudomonadati</taxon>
        <taxon>Bacteroidota</taxon>
        <taxon>Chitinophagia</taxon>
        <taxon>Chitinophagales</taxon>
        <taxon>Chitinophagaceae</taxon>
        <taxon>Flavisolibacter</taxon>
    </lineage>
</organism>
<evidence type="ECO:0000259" key="4">
    <source>
        <dbReference type="Pfam" id="PF05448"/>
    </source>
</evidence>
<reference evidence="5 6" key="1">
    <citation type="journal article" date="2015" name="Int. J. Syst. Evol. Microbiol.">
        <title>Flavisolibacter ginsenosidimutans sp. nov., with ginsenoside-converting activity isolated from soil used for cultivating ginseng.</title>
        <authorList>
            <person name="Zhao Y."/>
            <person name="Liu Q."/>
            <person name="Kang M.S."/>
            <person name="Jin F."/>
            <person name="Yu H."/>
            <person name="Im W.T."/>
        </authorList>
    </citation>
    <scope>NUCLEOTIDE SEQUENCE [LARGE SCALE GENOMIC DNA]</scope>
    <source>
        <strain evidence="5 6">Gsoil 636</strain>
    </source>
</reference>
<dbReference type="GO" id="GO:0016787">
    <property type="term" value="F:hydrolase activity"/>
    <property type="evidence" value="ECO:0007669"/>
    <property type="project" value="UniProtKB-KW"/>
</dbReference>
<dbReference type="Gene3D" id="3.40.50.1820">
    <property type="entry name" value="alpha/beta hydrolase"/>
    <property type="match status" value="2"/>
</dbReference>
<feature type="domain" description="AB hydrolase-1" evidence="3">
    <location>
        <begin position="709"/>
        <end position="858"/>
    </location>
</feature>
<keyword evidence="2" id="KW-0472">Membrane</keyword>
<evidence type="ECO:0000256" key="1">
    <source>
        <dbReference type="ARBA" id="ARBA00038115"/>
    </source>
</evidence>
<evidence type="ECO:0000256" key="2">
    <source>
        <dbReference type="SAM" id="Phobius"/>
    </source>
</evidence>
<accession>A0A5B8UIR5</accession>
<dbReference type="InterPro" id="IPR050261">
    <property type="entry name" value="FrsA_esterase"/>
</dbReference>
<evidence type="ECO:0000313" key="5">
    <source>
        <dbReference type="EMBL" id="QEC56312.1"/>
    </source>
</evidence>
<gene>
    <name evidence="5" type="ORF">FSB75_10545</name>
</gene>
<dbReference type="InterPro" id="IPR000073">
    <property type="entry name" value="AB_hydrolase_1"/>
</dbReference>
<keyword evidence="6" id="KW-1185">Reference proteome</keyword>
<dbReference type="EMBL" id="CP042433">
    <property type="protein sequence ID" value="QEC56312.1"/>
    <property type="molecule type" value="Genomic_DNA"/>
</dbReference>